<proteinExistence type="predicted"/>
<protein>
    <submittedName>
        <fullName evidence="1">Uncharacterized protein</fullName>
    </submittedName>
</protein>
<sequence>MVWTPLVAFNFTPNQEFIIFFEYKFYKYVDYYDKPSKKTINILPLSFY</sequence>
<dbReference type="EMBL" id="FOXH01000001">
    <property type="protein sequence ID" value="SFP06988.1"/>
    <property type="molecule type" value="Genomic_DNA"/>
</dbReference>
<reference evidence="1 2" key="1">
    <citation type="submission" date="2016-10" db="EMBL/GenBank/DDBJ databases">
        <authorList>
            <person name="de Groot N.N."/>
        </authorList>
    </citation>
    <scope>NUCLEOTIDE SEQUENCE [LARGE SCALE GENOMIC DNA]</scope>
    <source>
        <strain evidence="2">E92,LMG 26720,CCM 7988</strain>
    </source>
</reference>
<dbReference type="AlphaFoldDB" id="A0A1I5MBI3"/>
<accession>A0A1I5MBI3</accession>
<organism evidence="1 2">
    <name type="scientific">Pseudarcicella hirudinis</name>
    <dbReference type="NCBI Taxonomy" id="1079859"/>
    <lineage>
        <taxon>Bacteria</taxon>
        <taxon>Pseudomonadati</taxon>
        <taxon>Bacteroidota</taxon>
        <taxon>Cytophagia</taxon>
        <taxon>Cytophagales</taxon>
        <taxon>Flectobacillaceae</taxon>
        <taxon>Pseudarcicella</taxon>
    </lineage>
</organism>
<name>A0A1I5MBI3_9BACT</name>
<evidence type="ECO:0000313" key="1">
    <source>
        <dbReference type="EMBL" id="SFP06988.1"/>
    </source>
</evidence>
<gene>
    <name evidence="1" type="ORF">SAMN04515674_101230</name>
</gene>
<dbReference type="Proteomes" id="UP000199306">
    <property type="component" value="Unassembled WGS sequence"/>
</dbReference>
<evidence type="ECO:0000313" key="2">
    <source>
        <dbReference type="Proteomes" id="UP000199306"/>
    </source>
</evidence>
<keyword evidence="2" id="KW-1185">Reference proteome</keyword>